<dbReference type="Proteomes" id="UP000325577">
    <property type="component" value="Linkage Group LG0"/>
</dbReference>
<keyword evidence="6" id="KW-0769">Symport</keyword>
<dbReference type="EMBL" id="CM018031">
    <property type="protein sequence ID" value="KAA8548624.1"/>
    <property type="molecule type" value="Genomic_DNA"/>
</dbReference>
<dbReference type="PANTHER" id="PTHR23500:SF371">
    <property type="entry name" value="OS07G0206600 PROTEIN"/>
    <property type="match status" value="1"/>
</dbReference>
<evidence type="ECO:0000256" key="7">
    <source>
        <dbReference type="ARBA" id="ARBA00022989"/>
    </source>
</evidence>
<feature type="transmembrane region" description="Helical" evidence="11">
    <location>
        <begin position="187"/>
        <end position="205"/>
    </location>
</feature>
<evidence type="ECO:0000259" key="12">
    <source>
        <dbReference type="PROSITE" id="PS50850"/>
    </source>
</evidence>
<accession>A0A5J5C186</accession>
<keyword evidence="3 10" id="KW-0813">Transport</keyword>
<feature type="transmembrane region" description="Helical" evidence="11">
    <location>
        <begin position="399"/>
        <end position="425"/>
    </location>
</feature>
<keyword evidence="7 11" id="KW-1133">Transmembrane helix</keyword>
<dbReference type="InterPro" id="IPR045262">
    <property type="entry name" value="STP/PLT_plant"/>
</dbReference>
<dbReference type="PROSITE" id="PS00217">
    <property type="entry name" value="SUGAR_TRANSPORT_2"/>
    <property type="match status" value="1"/>
</dbReference>
<dbReference type="PROSITE" id="PS50850">
    <property type="entry name" value="MFS"/>
    <property type="match status" value="1"/>
</dbReference>
<dbReference type="InterPro" id="IPR005829">
    <property type="entry name" value="Sugar_transporter_CS"/>
</dbReference>
<comment type="similarity">
    <text evidence="2 10">Belongs to the major facilitator superfamily. Sugar transporter (TC 2.A.1.1) family.</text>
</comment>
<gene>
    <name evidence="13" type="ORF">F0562_000308</name>
</gene>
<dbReference type="SUPFAM" id="SSF103473">
    <property type="entry name" value="MFS general substrate transporter"/>
    <property type="match status" value="1"/>
</dbReference>
<sequence length="524" mass="57798">MCMETLPAKEAFDPTVEIGAENLDMKILADEEAFELRKRLDKVLLNFDLYFSCAVKHCNYDICGVTAMDDFLIKFFPAVHERKLHAKENNYCKYDDQTLQLFTSSLYLAALVASFGASKACSVLGRQPTILLASAFFLFGAAFSCAASQKWMLILGRILFGIGVGFGNESVPLFLTEIAPIEHRGAVNILFQLFITVGILIANLVNYATSSIHPSGWRISLGLAGIPALILFLGSLVITETPASLVERGNEAEGKAALLKIRGVDDVEAEFEQIKMACDQARQVKHPFKKLMKRSSMPPLIIGILMQVFQQFTGINAIMFYAPVLFQTVGFKNDASLLSAVITGTVNVLSTFVSIYAVDKAGRRKLLLQACIQMFICQAAIGGILAVHLKTTGTIDKGLAGVVVVLVCLFVMSFAWSWGPLGWLIPSETFPLETRTAGFAFAVSSNMLFTFIIAQVFLSMLCNMQAYIFFFFAAWIVAMGLFVVYLLPETKGVPIDAMVERVWKQHPVWKKFMDDAGPKSYEMA</sequence>
<feature type="transmembrane region" description="Helical" evidence="11">
    <location>
        <begin position="300"/>
        <end position="324"/>
    </location>
</feature>
<feature type="transmembrane region" description="Helical" evidence="11">
    <location>
        <begin position="464"/>
        <end position="487"/>
    </location>
</feature>
<dbReference type="AlphaFoldDB" id="A0A5J5C186"/>
<dbReference type="GO" id="GO:0015145">
    <property type="term" value="F:monosaccharide transmembrane transporter activity"/>
    <property type="evidence" value="ECO:0007669"/>
    <property type="project" value="InterPro"/>
</dbReference>
<evidence type="ECO:0000256" key="5">
    <source>
        <dbReference type="ARBA" id="ARBA00022692"/>
    </source>
</evidence>
<dbReference type="PANTHER" id="PTHR23500">
    <property type="entry name" value="SOLUTE CARRIER FAMILY 2, FACILITATED GLUCOSE TRANSPORTER"/>
    <property type="match status" value="1"/>
</dbReference>
<dbReference type="InterPro" id="IPR036259">
    <property type="entry name" value="MFS_trans_sf"/>
</dbReference>
<keyword evidence="5 11" id="KW-0812">Transmembrane</keyword>
<evidence type="ECO:0000256" key="11">
    <source>
        <dbReference type="SAM" id="Phobius"/>
    </source>
</evidence>
<name>A0A5J5C186_9ASTE</name>
<keyword evidence="14" id="KW-1185">Reference proteome</keyword>
<evidence type="ECO:0000256" key="9">
    <source>
        <dbReference type="ARBA" id="ARBA00044504"/>
    </source>
</evidence>
<keyword evidence="8 11" id="KW-0472">Membrane</keyword>
<evidence type="ECO:0000256" key="6">
    <source>
        <dbReference type="ARBA" id="ARBA00022847"/>
    </source>
</evidence>
<evidence type="ECO:0000256" key="10">
    <source>
        <dbReference type="RuleBase" id="RU003346"/>
    </source>
</evidence>
<dbReference type="InterPro" id="IPR020846">
    <property type="entry name" value="MFS_dom"/>
</dbReference>
<dbReference type="FunFam" id="1.20.1250.20:FF:000002">
    <property type="entry name" value="Sugar transport protein 13"/>
    <property type="match status" value="1"/>
</dbReference>
<dbReference type="PRINTS" id="PR00171">
    <property type="entry name" value="SUGRTRNSPORT"/>
</dbReference>
<dbReference type="Gene3D" id="1.20.1250.20">
    <property type="entry name" value="MFS general substrate transporter like domains"/>
    <property type="match status" value="1"/>
</dbReference>
<feature type="transmembrane region" description="Helical" evidence="11">
    <location>
        <begin position="155"/>
        <end position="175"/>
    </location>
</feature>
<dbReference type="GO" id="GO:0016020">
    <property type="term" value="C:membrane"/>
    <property type="evidence" value="ECO:0007669"/>
    <property type="project" value="UniProtKB-SubCell"/>
</dbReference>
<feature type="transmembrane region" description="Helical" evidence="11">
    <location>
        <begin position="217"/>
        <end position="238"/>
    </location>
</feature>
<evidence type="ECO:0000256" key="8">
    <source>
        <dbReference type="ARBA" id="ARBA00023136"/>
    </source>
</evidence>
<feature type="transmembrane region" description="Helical" evidence="11">
    <location>
        <begin position="336"/>
        <end position="359"/>
    </location>
</feature>
<evidence type="ECO:0000313" key="14">
    <source>
        <dbReference type="Proteomes" id="UP000325577"/>
    </source>
</evidence>
<feature type="domain" description="Major facilitator superfamily (MFS) profile" evidence="12">
    <location>
        <begin position="34"/>
        <end position="491"/>
    </location>
</feature>
<comment type="similarity">
    <text evidence="9">Belongs to the major facilitator superfamily. Phosphate:H(+) symporter (TC 2.A.1.9) family.</text>
</comment>
<feature type="transmembrane region" description="Helical" evidence="11">
    <location>
        <begin position="366"/>
        <end position="387"/>
    </location>
</feature>
<dbReference type="GO" id="GO:0015293">
    <property type="term" value="F:symporter activity"/>
    <property type="evidence" value="ECO:0007669"/>
    <property type="project" value="UniProtKB-KW"/>
</dbReference>
<evidence type="ECO:0000256" key="2">
    <source>
        <dbReference type="ARBA" id="ARBA00010992"/>
    </source>
</evidence>
<keyword evidence="4" id="KW-0762">Sugar transport</keyword>
<organism evidence="13 14">
    <name type="scientific">Nyssa sinensis</name>
    <dbReference type="NCBI Taxonomy" id="561372"/>
    <lineage>
        <taxon>Eukaryota</taxon>
        <taxon>Viridiplantae</taxon>
        <taxon>Streptophyta</taxon>
        <taxon>Embryophyta</taxon>
        <taxon>Tracheophyta</taxon>
        <taxon>Spermatophyta</taxon>
        <taxon>Magnoliopsida</taxon>
        <taxon>eudicotyledons</taxon>
        <taxon>Gunneridae</taxon>
        <taxon>Pentapetalae</taxon>
        <taxon>asterids</taxon>
        <taxon>Cornales</taxon>
        <taxon>Nyssaceae</taxon>
        <taxon>Nyssa</taxon>
    </lineage>
</organism>
<evidence type="ECO:0000313" key="13">
    <source>
        <dbReference type="EMBL" id="KAA8548624.1"/>
    </source>
</evidence>
<dbReference type="InterPro" id="IPR005828">
    <property type="entry name" value="MFS_sugar_transport-like"/>
</dbReference>
<dbReference type="Pfam" id="PF00083">
    <property type="entry name" value="Sugar_tr"/>
    <property type="match status" value="1"/>
</dbReference>
<proteinExistence type="inferred from homology"/>
<evidence type="ECO:0000256" key="3">
    <source>
        <dbReference type="ARBA" id="ARBA00022448"/>
    </source>
</evidence>
<evidence type="ECO:0000256" key="1">
    <source>
        <dbReference type="ARBA" id="ARBA00004141"/>
    </source>
</evidence>
<comment type="subcellular location">
    <subcellularLocation>
        <location evidence="1">Membrane</location>
        <topology evidence="1">Multi-pass membrane protein</topology>
    </subcellularLocation>
</comment>
<evidence type="ECO:0000256" key="4">
    <source>
        <dbReference type="ARBA" id="ARBA00022597"/>
    </source>
</evidence>
<dbReference type="CDD" id="cd17361">
    <property type="entry name" value="MFS_STP"/>
    <property type="match status" value="1"/>
</dbReference>
<protein>
    <recommendedName>
        <fullName evidence="12">Major facilitator superfamily (MFS) profile domain-containing protein</fullName>
    </recommendedName>
</protein>
<feature type="transmembrane region" description="Helical" evidence="11">
    <location>
        <begin position="437"/>
        <end position="458"/>
    </location>
</feature>
<dbReference type="NCBIfam" id="TIGR00879">
    <property type="entry name" value="SP"/>
    <property type="match status" value="1"/>
</dbReference>
<dbReference type="InterPro" id="IPR044778">
    <property type="entry name" value="MFS_STP/MST-like_plant"/>
</dbReference>
<reference evidence="13 14" key="1">
    <citation type="submission" date="2019-09" db="EMBL/GenBank/DDBJ databases">
        <title>A chromosome-level genome assembly of the Chinese tupelo Nyssa sinensis.</title>
        <authorList>
            <person name="Yang X."/>
            <person name="Kang M."/>
            <person name="Yang Y."/>
            <person name="Xiong H."/>
            <person name="Wang M."/>
            <person name="Zhang Z."/>
            <person name="Wang Z."/>
            <person name="Wu H."/>
            <person name="Ma T."/>
            <person name="Liu J."/>
            <person name="Xi Z."/>
        </authorList>
    </citation>
    <scope>NUCLEOTIDE SEQUENCE [LARGE SCALE GENOMIC DNA]</scope>
    <source>
        <strain evidence="13">J267</strain>
        <tissue evidence="13">Leaf</tissue>
    </source>
</reference>
<dbReference type="OrthoDB" id="5296287at2759"/>
<feature type="transmembrane region" description="Helical" evidence="11">
    <location>
        <begin position="99"/>
        <end position="117"/>
    </location>
</feature>
<feature type="transmembrane region" description="Helical" evidence="11">
    <location>
        <begin position="129"/>
        <end position="149"/>
    </location>
</feature>
<dbReference type="InterPro" id="IPR003663">
    <property type="entry name" value="Sugar/inositol_transpt"/>
</dbReference>
<dbReference type="PROSITE" id="PS00216">
    <property type="entry name" value="SUGAR_TRANSPORT_1"/>
    <property type="match status" value="1"/>
</dbReference>